<sequence length="136" mass="15568">MKKSQPPLQVIYDGHCAICRASMSKIEQTFGKMVLPVDFRIVPAGEIHPELSEERCKAQMHVIEQGNVYGGAEAMVRILRMHRGLRLLVWLYYLPPLGWLAEGAYRLVARNRFRLSKWFGRDVPDCGDACSIHKKD</sequence>
<keyword evidence="3" id="KW-1185">Reference proteome</keyword>
<dbReference type="InterPro" id="IPR007263">
    <property type="entry name" value="DCC1-like"/>
</dbReference>
<keyword evidence="1" id="KW-1133">Transmembrane helix</keyword>
<dbReference type="Pfam" id="PF04134">
    <property type="entry name" value="DCC1-like"/>
    <property type="match status" value="1"/>
</dbReference>
<dbReference type="Proteomes" id="UP000195437">
    <property type="component" value="Chromosome"/>
</dbReference>
<organism evidence="2 3">
    <name type="scientific">Tumebacillus avium</name>
    <dbReference type="NCBI Taxonomy" id="1903704"/>
    <lineage>
        <taxon>Bacteria</taxon>
        <taxon>Bacillati</taxon>
        <taxon>Bacillota</taxon>
        <taxon>Bacilli</taxon>
        <taxon>Bacillales</taxon>
        <taxon>Alicyclobacillaceae</taxon>
        <taxon>Tumebacillus</taxon>
    </lineage>
</organism>
<keyword evidence="1" id="KW-0472">Membrane</keyword>
<dbReference type="KEGG" id="tum:CBW65_21745"/>
<evidence type="ECO:0000256" key="1">
    <source>
        <dbReference type="SAM" id="Phobius"/>
    </source>
</evidence>
<keyword evidence="1" id="KW-0812">Transmembrane</keyword>
<dbReference type="EMBL" id="CP021434">
    <property type="protein sequence ID" value="ARU63315.1"/>
    <property type="molecule type" value="Genomic_DNA"/>
</dbReference>
<evidence type="ECO:0000313" key="3">
    <source>
        <dbReference type="Proteomes" id="UP000195437"/>
    </source>
</evidence>
<dbReference type="RefSeq" id="WP_087458659.1">
    <property type="nucleotide sequence ID" value="NZ_CP021434.1"/>
</dbReference>
<dbReference type="OrthoDB" id="9785438at2"/>
<reference evidence="3" key="1">
    <citation type="submission" date="2017-05" db="EMBL/GenBank/DDBJ databases">
        <authorList>
            <person name="Sung H."/>
        </authorList>
    </citation>
    <scope>NUCLEOTIDE SEQUENCE [LARGE SCALE GENOMIC DNA]</scope>
    <source>
        <strain evidence="3">AR23208</strain>
    </source>
</reference>
<evidence type="ECO:0000313" key="2">
    <source>
        <dbReference type="EMBL" id="ARU63315.1"/>
    </source>
</evidence>
<name>A0A1Y0IV07_9BACL</name>
<dbReference type="GO" id="GO:0015035">
    <property type="term" value="F:protein-disulfide reductase activity"/>
    <property type="evidence" value="ECO:0007669"/>
    <property type="project" value="InterPro"/>
</dbReference>
<protein>
    <recommendedName>
        <fullName evidence="4">Thiol-disulfide oxidoreductase</fullName>
    </recommendedName>
</protein>
<accession>A0A1Y0IV07</accession>
<gene>
    <name evidence="2" type="ORF">CBW65_21745</name>
</gene>
<evidence type="ECO:0008006" key="4">
    <source>
        <dbReference type="Google" id="ProtNLM"/>
    </source>
</evidence>
<dbReference type="AlphaFoldDB" id="A0A1Y0IV07"/>
<feature type="transmembrane region" description="Helical" evidence="1">
    <location>
        <begin position="87"/>
        <end position="108"/>
    </location>
</feature>
<proteinExistence type="predicted"/>